<feature type="transmembrane region" description="Helical" evidence="6">
    <location>
        <begin position="654"/>
        <end position="671"/>
    </location>
</feature>
<feature type="compositionally biased region" description="Polar residues" evidence="5">
    <location>
        <begin position="840"/>
        <end position="850"/>
    </location>
</feature>
<feature type="transmembrane region" description="Helical" evidence="6">
    <location>
        <begin position="80"/>
        <end position="101"/>
    </location>
</feature>
<proteinExistence type="predicted"/>
<dbReference type="OrthoDB" id="2274698at2759"/>
<accession>E9EC23</accession>
<feature type="transmembrane region" description="Helical" evidence="6">
    <location>
        <begin position="145"/>
        <end position="167"/>
    </location>
</feature>
<feature type="transmembrane region" description="Helical" evidence="6">
    <location>
        <begin position="113"/>
        <end position="133"/>
    </location>
</feature>
<dbReference type="PANTHER" id="PTHR37994">
    <property type="entry name" value="ARAE_2_N DOMAIN-CONTAINING PROTEIN-RELATED"/>
    <property type="match status" value="1"/>
</dbReference>
<evidence type="ECO:0000256" key="4">
    <source>
        <dbReference type="ARBA" id="ARBA00023136"/>
    </source>
</evidence>
<dbReference type="AlphaFoldDB" id="E9EC23"/>
<evidence type="ECO:0000256" key="3">
    <source>
        <dbReference type="ARBA" id="ARBA00022989"/>
    </source>
</evidence>
<feature type="transmembrane region" description="Helical" evidence="6">
    <location>
        <begin position="6"/>
        <end position="29"/>
    </location>
</feature>
<dbReference type="InterPro" id="IPR049453">
    <property type="entry name" value="Memb_transporter_dom"/>
</dbReference>
<keyword evidence="2 6" id="KW-0812">Transmembrane</keyword>
<dbReference type="eggNOG" id="KOG4711">
    <property type="taxonomic scope" value="Eukaryota"/>
</dbReference>
<feature type="region of interest" description="Disordered" evidence="5">
    <location>
        <begin position="964"/>
        <end position="990"/>
    </location>
</feature>
<dbReference type="STRING" id="655827.E9EC23"/>
<keyword evidence="10" id="KW-1185">Reference proteome</keyword>
<feature type="region of interest" description="Disordered" evidence="5">
    <location>
        <begin position="840"/>
        <end position="869"/>
    </location>
</feature>
<feature type="transmembrane region" description="Helical" evidence="6">
    <location>
        <begin position="38"/>
        <end position="60"/>
    </location>
</feature>
<feature type="transmembrane region" description="Helical" evidence="6">
    <location>
        <begin position="632"/>
        <end position="649"/>
    </location>
</feature>
<feature type="transmembrane region" description="Helical" evidence="6">
    <location>
        <begin position="607"/>
        <end position="626"/>
    </location>
</feature>
<name>E9EC23_METAQ</name>
<dbReference type="InterPro" id="IPR018823">
    <property type="entry name" value="ArAE_2_N"/>
</dbReference>
<evidence type="ECO:0000256" key="2">
    <source>
        <dbReference type="ARBA" id="ARBA00022692"/>
    </source>
</evidence>
<organism evidence="10">
    <name type="scientific">Metarhizium acridum (strain CQMa 102)</name>
    <dbReference type="NCBI Taxonomy" id="655827"/>
    <lineage>
        <taxon>Eukaryota</taxon>
        <taxon>Fungi</taxon>
        <taxon>Dikarya</taxon>
        <taxon>Ascomycota</taxon>
        <taxon>Pezizomycotina</taxon>
        <taxon>Sordariomycetes</taxon>
        <taxon>Hypocreomycetidae</taxon>
        <taxon>Hypocreales</taxon>
        <taxon>Clavicipitaceae</taxon>
        <taxon>Metarhizium</taxon>
    </lineage>
</organism>
<dbReference type="HOGENOM" id="CLU_001788_0_1_1"/>
<dbReference type="EMBL" id="GL698544">
    <property type="protein sequence ID" value="EFY86559.1"/>
    <property type="molecule type" value="Genomic_DNA"/>
</dbReference>
<dbReference type="Pfam" id="PF13515">
    <property type="entry name" value="FUSC_2"/>
    <property type="match status" value="1"/>
</dbReference>
<reference evidence="9 10" key="1">
    <citation type="journal article" date="2011" name="PLoS Genet.">
        <title>Genome sequencing and comparative transcriptomics of the model entomopathogenic fungi Metarhizium anisopliae and M. acridum.</title>
        <authorList>
            <person name="Gao Q."/>
            <person name="Jin K."/>
            <person name="Ying S.H."/>
            <person name="Zhang Y."/>
            <person name="Xiao G."/>
            <person name="Shang Y."/>
            <person name="Duan Z."/>
            <person name="Hu X."/>
            <person name="Xie X.Q."/>
            <person name="Zhou G."/>
            <person name="Peng G."/>
            <person name="Luo Z."/>
            <person name="Huang W."/>
            <person name="Wang B."/>
            <person name="Fang W."/>
            <person name="Wang S."/>
            <person name="Zhong Y."/>
            <person name="Ma L.J."/>
            <person name="St Leger R.J."/>
            <person name="Zhao G.P."/>
            <person name="Pei Y."/>
            <person name="Feng M.G."/>
            <person name="Xia Y."/>
            <person name="Wang C."/>
        </authorList>
    </citation>
    <scope>NUCLEOTIDE SEQUENCE [LARGE SCALE GENOMIC DNA]</scope>
    <source>
        <strain evidence="9 10">CQMa 102</strain>
    </source>
</reference>
<sequence length="1069" mass="117942">MYQATAISSYFTTQGYLIPIVSVLAVAILPRDKFTQSLILNVLFICLASAMSLLAVWSSVQARIHTSSPSAAQGAVSMPLPYNSSQSAVCAVWLFVNIWFANLVRAKMPSFNLPVVIYSILVNTSLTAGPTIGTTMGATRFVRELLLANLFGMGLAAGVCFLIFPFGSRMIVMGEFRQLIGLLRKMVRLQGEQLSALARTEERTTDAISNHGGKQDVPRKMKNARLREMVTARGKAKRRVATTATRLSETVGEIRRLAGKLYGDMVFAKRDSAWGKLNATDLADIFTLMYNITIPLVAISTSIRILERDDFGGREKVDGQREEKSAETQVWNQVAEKIHTSFQLLAEPIDQGLEHAGICLEILPKSKKSRNMTQSGNSHCNADVEGHGGLIYPGDKRFGAMVNTRIGHVYMQRGNVVRTWLCERLSMAEDDALASNQPQLLASLYSEQLMLAAGEAVQSLVVFADEKASGGTMRHKQLILPSKHRLWRWLKSIVRKRDSASTQNSDVLETNDDYYGDGYWEKKNPERLPPAGTWQHIGVGLCKISNVLGSKESAFGFRVACAAMSVSILAFLEETQSFFQEQRLLWAIFTIALGMTLTSGQSIFGFFCRVGATFLAMVSSLAIWYIPDQKTPGIIVFLWLFIFIEYYFIKFPRLASPVIITVTTQLVIVGYELQVRTLGEAVATRSGQPYYPIYLLGPYRLAVIAGGSLVAFFWTFFPCALTDRTWLRRDLSAVMYLLGNYFSVLSSTMEAQFEEGAGPGDSETAATCRLVEVRRKIFGKVMRLDSSIESHIMWQRWEPSIGGSFPTEAYEEMFARNTRITGYLMLMSYALASAPLTEQTYTDTESTEQQPAGASDAEAEAADKHGRQPNVKVLQQVELTHHMVLSTLTMLSNALLSGQRLPPFIPMPRYDEPAKNRMLQSGIGATGGSRGDGNSMRSHSYSDKHGDLALRMIDLREGRHDRTTERYMRSGHRSGRGEVGGTSGGSFGSSKIHDPLTTELRVYLLTQVCGALVCDELEALARVVGRLVGIVDYGSSITSGNGDVDLEDDTEKLAVEKPISRSSAAASAT</sequence>
<comment type="subcellular location">
    <subcellularLocation>
        <location evidence="1">Membrane</location>
        <topology evidence="1">Multi-pass membrane protein</topology>
    </subcellularLocation>
</comment>
<feature type="compositionally biased region" description="Gly residues" evidence="5">
    <location>
        <begin position="977"/>
        <end position="987"/>
    </location>
</feature>
<evidence type="ECO:0000256" key="5">
    <source>
        <dbReference type="SAM" id="MobiDB-lite"/>
    </source>
</evidence>
<feature type="domain" description="Putative ER transporter 6TM N-terminal" evidence="7">
    <location>
        <begin position="10"/>
        <end position="301"/>
    </location>
</feature>
<feature type="domain" description="Integral membrane bound transporter" evidence="8">
    <location>
        <begin position="578"/>
        <end position="714"/>
    </location>
</feature>
<feature type="transmembrane region" description="Helical" evidence="6">
    <location>
        <begin position="699"/>
        <end position="721"/>
    </location>
</feature>
<protein>
    <submittedName>
        <fullName evidence="9">MFS transporter, putative</fullName>
    </submittedName>
</protein>
<keyword evidence="4 6" id="KW-0472">Membrane</keyword>
<evidence type="ECO:0000313" key="10">
    <source>
        <dbReference type="Proteomes" id="UP000002499"/>
    </source>
</evidence>
<dbReference type="InParanoid" id="E9EC23"/>
<dbReference type="Pfam" id="PF10337">
    <property type="entry name" value="ArAE_2_N"/>
    <property type="match status" value="1"/>
</dbReference>
<evidence type="ECO:0000313" key="9">
    <source>
        <dbReference type="EMBL" id="EFY86559.1"/>
    </source>
</evidence>
<keyword evidence="3 6" id="KW-1133">Transmembrane helix</keyword>
<dbReference type="GO" id="GO:0016020">
    <property type="term" value="C:membrane"/>
    <property type="evidence" value="ECO:0007669"/>
    <property type="project" value="UniProtKB-SubCell"/>
</dbReference>
<evidence type="ECO:0000259" key="7">
    <source>
        <dbReference type="Pfam" id="PF10337"/>
    </source>
</evidence>
<evidence type="ECO:0000259" key="8">
    <source>
        <dbReference type="Pfam" id="PF13515"/>
    </source>
</evidence>
<evidence type="ECO:0000256" key="1">
    <source>
        <dbReference type="ARBA" id="ARBA00004141"/>
    </source>
</evidence>
<dbReference type="OMA" id="RFPKKQY"/>
<dbReference type="PANTHER" id="PTHR37994:SF4">
    <property type="entry name" value="ER TRANSPORTER 6TM N-TERMINAL DOMAIN-CONTAINING PROTEIN-RELATED"/>
    <property type="match status" value="1"/>
</dbReference>
<gene>
    <name evidence="9" type="ORF">MAC_07421</name>
</gene>
<evidence type="ECO:0000256" key="6">
    <source>
        <dbReference type="SAM" id="Phobius"/>
    </source>
</evidence>
<dbReference type="Proteomes" id="UP000002499">
    <property type="component" value="Unassembled WGS sequence"/>
</dbReference>